<comment type="caution">
    <text evidence="1">The sequence shown here is derived from an EMBL/GenBank/DDBJ whole genome shotgun (WGS) entry which is preliminary data.</text>
</comment>
<proteinExistence type="predicted"/>
<dbReference type="RefSeq" id="WP_140852407.1">
    <property type="nucleotide sequence ID" value="NZ_RCZC01000010.1"/>
</dbReference>
<dbReference type="InterPro" id="IPR046905">
    <property type="entry name" value="ABC-3C_MC1"/>
</dbReference>
<evidence type="ECO:0000313" key="1">
    <source>
        <dbReference type="EMBL" id="TPG48080.1"/>
    </source>
</evidence>
<gene>
    <name evidence="1" type="ORF">EAH76_21960</name>
</gene>
<organism evidence="1 2">
    <name type="scientific">Sphingomonas glacialis</name>
    <dbReference type="NCBI Taxonomy" id="658225"/>
    <lineage>
        <taxon>Bacteria</taxon>
        <taxon>Pseudomonadati</taxon>
        <taxon>Pseudomonadota</taxon>
        <taxon>Alphaproteobacteria</taxon>
        <taxon>Sphingomonadales</taxon>
        <taxon>Sphingomonadaceae</taxon>
        <taxon>Sphingomonas</taxon>
    </lineage>
</organism>
<dbReference type="AlphaFoldDB" id="A0A502FF74"/>
<dbReference type="OrthoDB" id="7061192at2"/>
<dbReference type="Proteomes" id="UP000319931">
    <property type="component" value="Unassembled WGS sequence"/>
</dbReference>
<keyword evidence="2" id="KW-1185">Reference proteome</keyword>
<accession>A0A502FF74</accession>
<dbReference type="EMBL" id="RCZC01000010">
    <property type="protein sequence ID" value="TPG48080.1"/>
    <property type="molecule type" value="Genomic_DNA"/>
</dbReference>
<reference evidence="1 2" key="1">
    <citation type="journal article" date="2019" name="Environ. Microbiol.">
        <title>Species interactions and distinct microbial communities in high Arctic permafrost affected cryosols are associated with the CH4 and CO2 gas fluxes.</title>
        <authorList>
            <person name="Altshuler I."/>
            <person name="Hamel J."/>
            <person name="Turney S."/>
            <person name="Magnuson E."/>
            <person name="Levesque R."/>
            <person name="Greer C."/>
            <person name="Whyte L.G."/>
        </authorList>
    </citation>
    <scope>NUCLEOTIDE SEQUENCE [LARGE SCALE GENOMIC DNA]</scope>
    <source>
        <strain evidence="1 2">E6.1</strain>
    </source>
</reference>
<evidence type="ECO:0000313" key="2">
    <source>
        <dbReference type="Proteomes" id="UP000319931"/>
    </source>
</evidence>
<sequence length="222" mass="24295">MSTDLELFCSLFAGRARAVGLAYEALSAITGNSFGTGDAAATRLGPDQLPDLVHGCLVGRHPLILGILPKIANAESVFASVRRYRNQCVVARSNLTADQALDLNLFLLGPPGSDNDEQWKALGATIERDDRVARKQVWLRPLQADENEESFRLFCERTFMARPWLKGHSIEAQLALDPIEELFTDEGAPVGVGRDWFGLADGEMEPGPDLVEALITRYRDGA</sequence>
<name>A0A502FF74_9SPHN</name>
<dbReference type="Pfam" id="PF20289">
    <property type="entry name" value="MComp1"/>
    <property type="match status" value="1"/>
</dbReference>
<protein>
    <submittedName>
        <fullName evidence="1">Uncharacterized protein</fullName>
    </submittedName>
</protein>